<dbReference type="InterPro" id="IPR024775">
    <property type="entry name" value="DinB-like"/>
</dbReference>
<dbReference type="PANTHER" id="PTHR23150">
    <property type="entry name" value="SULFATASE MODIFYING FACTOR 1, 2"/>
    <property type="match status" value="1"/>
</dbReference>
<keyword evidence="7" id="KW-1185">Reference proteome</keyword>
<dbReference type="GO" id="GO:0052699">
    <property type="term" value="P:ergothioneine biosynthetic process"/>
    <property type="evidence" value="ECO:0007669"/>
    <property type="project" value="InterPro"/>
</dbReference>
<dbReference type="SUPFAM" id="SSF56436">
    <property type="entry name" value="C-type lectin-like"/>
    <property type="match status" value="1"/>
</dbReference>
<dbReference type="RefSeq" id="WP_169098802.1">
    <property type="nucleotide sequence ID" value="NZ_JABBVZ010000023.1"/>
</dbReference>
<evidence type="ECO:0000256" key="1">
    <source>
        <dbReference type="ARBA" id="ARBA00023002"/>
    </source>
</evidence>
<sequence>MMEDRIPGMGERGTLLDRYRTVRTTTEALCAPLANEDYGLQAMPDASPPKWHLAHTTWFFETFILEPLGVPLFNPQYRYLFNSYYESVGRFWPRSQRGLLSRPTVSEIYQYRATTDERLKETLLSINEKQFADLYPVMVLGLNHEQQHQELLMTDILYNFSINPLRPRYRALPEAVGGQAPSSAWLSFPGGLVSIGFSGDGFCFDNERPRHQVWLEPFEVLDRLVTNAEYWMFMEDGGYRRPELWLSDGWRQVHEFGWQAPLYWYQEEGEWYHFTLGGPRPVDWDAPVAHVSYYEADAYARWSSARLPREAEWEAAADTVSGISGTFLESGRLMPQPVESGEDSVGLHQMYGEVWQWTESAYAPYPGYRPLSGALGEYNGKFMSSQQVLRGGSCVTPHEHIRPTYRNFFPPQARWQFSGIRLARDAHG</sequence>
<feature type="domain" description="DinB-like" evidence="5">
    <location>
        <begin position="19"/>
        <end position="150"/>
    </location>
</feature>
<dbReference type="Pfam" id="PF03781">
    <property type="entry name" value="FGE-sulfatase"/>
    <property type="match status" value="2"/>
</dbReference>
<proteinExistence type="predicted"/>
<dbReference type="InterPro" id="IPR016187">
    <property type="entry name" value="CTDL_fold"/>
</dbReference>
<keyword evidence="1" id="KW-0560">Oxidoreductase</keyword>
<dbReference type="Gene3D" id="3.90.1580.10">
    <property type="entry name" value="paralog of FGE (formylglycine-generating enzyme)"/>
    <property type="match status" value="1"/>
</dbReference>
<evidence type="ECO:0000313" key="6">
    <source>
        <dbReference type="EMBL" id="NMP22467.1"/>
    </source>
</evidence>
<keyword evidence="2" id="KW-0408">Iron</keyword>
<comment type="pathway">
    <text evidence="3">Amino-acid biosynthesis; ergothioneine biosynthesis.</text>
</comment>
<evidence type="ECO:0000256" key="2">
    <source>
        <dbReference type="ARBA" id="ARBA00023004"/>
    </source>
</evidence>
<organism evidence="6 7">
    <name type="scientific">Sulfobacillus harzensis</name>
    <dbReference type="NCBI Taxonomy" id="2729629"/>
    <lineage>
        <taxon>Bacteria</taxon>
        <taxon>Bacillati</taxon>
        <taxon>Bacillota</taxon>
        <taxon>Clostridia</taxon>
        <taxon>Eubacteriales</taxon>
        <taxon>Clostridiales Family XVII. Incertae Sedis</taxon>
        <taxon>Sulfobacillus</taxon>
    </lineage>
</organism>
<dbReference type="SUPFAM" id="SSF109854">
    <property type="entry name" value="DinB/YfiT-like putative metalloenzymes"/>
    <property type="match status" value="1"/>
</dbReference>
<feature type="domain" description="Sulfatase-modifying factor enzyme-like" evidence="4">
    <location>
        <begin position="184"/>
        <end position="317"/>
    </location>
</feature>
<comment type="caution">
    <text evidence="6">The sequence shown here is derived from an EMBL/GenBank/DDBJ whole genome shotgun (WGS) entry which is preliminary data.</text>
</comment>
<dbReference type="InterPro" id="IPR017806">
    <property type="entry name" value="EgtB"/>
</dbReference>
<reference evidence="6 7" key="1">
    <citation type="submission" date="2020-04" db="EMBL/GenBank/DDBJ databases">
        <authorList>
            <person name="Zhang R."/>
            <person name="Schippers A."/>
        </authorList>
    </citation>
    <scope>NUCLEOTIDE SEQUENCE [LARGE SCALE GENOMIC DNA]</scope>
    <source>
        <strain evidence="6 7">DSM 109850</strain>
    </source>
</reference>
<dbReference type="EMBL" id="JABBVZ010000023">
    <property type="protein sequence ID" value="NMP22467.1"/>
    <property type="molecule type" value="Genomic_DNA"/>
</dbReference>
<dbReference type="InterPro" id="IPR051043">
    <property type="entry name" value="Sulfatase_Mod_Factor_Kinase"/>
</dbReference>
<dbReference type="InterPro" id="IPR005532">
    <property type="entry name" value="SUMF_dom"/>
</dbReference>
<protein>
    <submittedName>
        <fullName evidence="6">Ergothioneine biosynthesis protein EgtB</fullName>
    </submittedName>
</protein>
<dbReference type="NCBIfam" id="TIGR03440">
    <property type="entry name" value="egtB_TIGR03440"/>
    <property type="match status" value="1"/>
</dbReference>
<evidence type="ECO:0000259" key="4">
    <source>
        <dbReference type="Pfam" id="PF03781"/>
    </source>
</evidence>
<dbReference type="AlphaFoldDB" id="A0A7Y0L369"/>
<name>A0A7Y0L369_9FIRM</name>
<evidence type="ECO:0000259" key="5">
    <source>
        <dbReference type="Pfam" id="PF12867"/>
    </source>
</evidence>
<feature type="domain" description="Sulfatase-modifying factor enzyme-like" evidence="4">
    <location>
        <begin position="333"/>
        <end position="424"/>
    </location>
</feature>
<evidence type="ECO:0000313" key="7">
    <source>
        <dbReference type="Proteomes" id="UP000533476"/>
    </source>
</evidence>
<gene>
    <name evidence="6" type="ORF">HIJ39_08890</name>
</gene>
<evidence type="ECO:0000256" key="3">
    <source>
        <dbReference type="ARBA" id="ARBA00037882"/>
    </source>
</evidence>
<accession>A0A7Y0L369</accession>
<dbReference type="InterPro" id="IPR042095">
    <property type="entry name" value="SUMF_sf"/>
</dbReference>
<dbReference type="Pfam" id="PF12867">
    <property type="entry name" value="DinB_2"/>
    <property type="match status" value="1"/>
</dbReference>
<dbReference type="InterPro" id="IPR034660">
    <property type="entry name" value="DinB/YfiT-like"/>
</dbReference>
<dbReference type="Proteomes" id="UP000533476">
    <property type="component" value="Unassembled WGS sequence"/>
</dbReference>
<dbReference type="PANTHER" id="PTHR23150:SF36">
    <property type="entry name" value="HERCYNINE OXYGENASE"/>
    <property type="match status" value="1"/>
</dbReference>